<protein>
    <recommendedName>
        <fullName evidence="7">Endolytic murein transglycosylase</fullName>
        <ecNumber evidence="7">4.2.2.29</ecNumber>
    </recommendedName>
    <alternativeName>
        <fullName evidence="7">Peptidoglycan lytic transglycosylase</fullName>
    </alternativeName>
    <alternativeName>
        <fullName evidence="7">Peptidoglycan polymerization terminase</fullName>
    </alternativeName>
</protein>
<evidence type="ECO:0000256" key="3">
    <source>
        <dbReference type="ARBA" id="ARBA00022989"/>
    </source>
</evidence>
<dbReference type="GO" id="GO:0008932">
    <property type="term" value="F:lytic endotransglycosylase activity"/>
    <property type="evidence" value="ECO:0007669"/>
    <property type="project" value="UniProtKB-UniRule"/>
</dbReference>
<evidence type="ECO:0000313" key="9">
    <source>
        <dbReference type="Proteomes" id="UP000823618"/>
    </source>
</evidence>
<dbReference type="Gene3D" id="3.30.1490.480">
    <property type="entry name" value="Endolytic murein transglycosylase"/>
    <property type="match status" value="1"/>
</dbReference>
<dbReference type="EMBL" id="JADIML010000217">
    <property type="protein sequence ID" value="MBO8463842.1"/>
    <property type="molecule type" value="Genomic_DNA"/>
</dbReference>
<evidence type="ECO:0000256" key="1">
    <source>
        <dbReference type="ARBA" id="ARBA00022475"/>
    </source>
</evidence>
<comment type="similarity">
    <text evidence="7">Belongs to the transglycosylase MltG family.</text>
</comment>
<organism evidence="8 9">
    <name type="scientific">Candidatus Scybalomonas excrementavium</name>
    <dbReference type="NCBI Taxonomy" id="2840943"/>
    <lineage>
        <taxon>Bacteria</taxon>
        <taxon>Bacillati</taxon>
        <taxon>Bacillota</taxon>
        <taxon>Clostridia</taxon>
        <taxon>Lachnospirales</taxon>
        <taxon>Lachnospiraceae</taxon>
        <taxon>Lachnospiraceae incertae sedis</taxon>
        <taxon>Candidatus Scybalomonas</taxon>
    </lineage>
</organism>
<keyword evidence="2 7" id="KW-0812">Transmembrane</keyword>
<dbReference type="InterPro" id="IPR003770">
    <property type="entry name" value="MLTG-like"/>
</dbReference>
<keyword evidence="5 7" id="KW-0456">Lyase</keyword>
<accession>A0A9D9I1G9</accession>
<dbReference type="HAMAP" id="MF_02065">
    <property type="entry name" value="MltG"/>
    <property type="match status" value="1"/>
</dbReference>
<keyword evidence="4 7" id="KW-0472">Membrane</keyword>
<dbReference type="EC" id="4.2.2.29" evidence="7"/>
<name>A0A9D9I1G9_9FIRM</name>
<keyword evidence="1 7" id="KW-1003">Cell membrane</keyword>
<proteinExistence type="inferred from homology"/>
<dbReference type="AlphaFoldDB" id="A0A9D9I1G9"/>
<evidence type="ECO:0000256" key="7">
    <source>
        <dbReference type="HAMAP-Rule" id="MF_02065"/>
    </source>
</evidence>
<evidence type="ECO:0000256" key="2">
    <source>
        <dbReference type="ARBA" id="ARBA00022692"/>
    </source>
</evidence>
<dbReference type="PANTHER" id="PTHR30518">
    <property type="entry name" value="ENDOLYTIC MUREIN TRANSGLYCOSYLASE"/>
    <property type="match status" value="1"/>
</dbReference>
<keyword evidence="3 7" id="KW-1133">Transmembrane helix</keyword>
<dbReference type="Pfam" id="PF02618">
    <property type="entry name" value="YceG"/>
    <property type="match status" value="1"/>
</dbReference>
<sequence length="348" mass="39333">MKIGRVIRLILLVIILAGAIFLGTKAIGFYKEYSNDESIDGEEVEIVIEKGTSTKGIAKILKEKGLIQYELAFTMKAKKTEYGSKLRYGTFTLHEGMSLLDILKTIAEGEGDNGMIKVVIPEGYTIQMIAQRLEDKGVCSKEEFLEAANTLDYDFTFLKDLEVPEDVDYVLQGFLFPATYKWEAGTKASVIVKDMLQAFVNQVGTEELEKIEKSEQGLYNMITIASIIEREAKLDEERPTISGVIYNRLKIDMKLQMCPTVLYPLTEGMYDVNQVLYKDLEIDSPYNTYENYGLPIGPICNPGLASIKAALAPEKHDYLFYHTDGTSDGKHIFTKTYEEHEDTRIKKE</sequence>
<gene>
    <name evidence="7 8" type="primary">mltG</name>
    <name evidence="8" type="ORF">IAC13_07925</name>
</gene>
<evidence type="ECO:0000256" key="5">
    <source>
        <dbReference type="ARBA" id="ARBA00023239"/>
    </source>
</evidence>
<dbReference type="Proteomes" id="UP000823618">
    <property type="component" value="Unassembled WGS sequence"/>
</dbReference>
<reference evidence="8" key="1">
    <citation type="submission" date="2020-10" db="EMBL/GenBank/DDBJ databases">
        <authorList>
            <person name="Gilroy R."/>
        </authorList>
    </citation>
    <scope>NUCLEOTIDE SEQUENCE</scope>
    <source>
        <strain evidence="8">E3-2379</strain>
    </source>
</reference>
<evidence type="ECO:0000256" key="4">
    <source>
        <dbReference type="ARBA" id="ARBA00023136"/>
    </source>
</evidence>
<dbReference type="NCBIfam" id="TIGR00247">
    <property type="entry name" value="endolytic transglycosylase MltG"/>
    <property type="match status" value="1"/>
</dbReference>
<dbReference type="GO" id="GO:0005886">
    <property type="term" value="C:plasma membrane"/>
    <property type="evidence" value="ECO:0007669"/>
    <property type="project" value="UniProtKB-UniRule"/>
</dbReference>
<keyword evidence="6 7" id="KW-0961">Cell wall biogenesis/degradation</keyword>
<dbReference type="GO" id="GO:0009252">
    <property type="term" value="P:peptidoglycan biosynthetic process"/>
    <property type="evidence" value="ECO:0007669"/>
    <property type="project" value="UniProtKB-UniRule"/>
</dbReference>
<dbReference type="PANTHER" id="PTHR30518:SF2">
    <property type="entry name" value="ENDOLYTIC MUREIN TRANSGLYCOSYLASE"/>
    <property type="match status" value="1"/>
</dbReference>
<evidence type="ECO:0000313" key="8">
    <source>
        <dbReference type="EMBL" id="MBO8463842.1"/>
    </source>
</evidence>
<comment type="caution">
    <text evidence="8">The sequence shown here is derived from an EMBL/GenBank/DDBJ whole genome shotgun (WGS) entry which is preliminary data.</text>
</comment>
<dbReference type="CDD" id="cd08010">
    <property type="entry name" value="MltG_like"/>
    <property type="match status" value="1"/>
</dbReference>
<feature type="site" description="Important for catalytic activity" evidence="7">
    <location>
        <position position="231"/>
    </location>
</feature>
<evidence type="ECO:0000256" key="6">
    <source>
        <dbReference type="ARBA" id="ARBA00023316"/>
    </source>
</evidence>
<comment type="function">
    <text evidence="7">Functions as a peptidoglycan terminase that cleaves nascent peptidoglycan strands endolytically to terminate their elongation.</text>
</comment>
<reference evidence="8" key="2">
    <citation type="journal article" date="2021" name="PeerJ">
        <title>Extensive microbial diversity within the chicken gut microbiome revealed by metagenomics and culture.</title>
        <authorList>
            <person name="Gilroy R."/>
            <person name="Ravi A."/>
            <person name="Getino M."/>
            <person name="Pursley I."/>
            <person name="Horton D.L."/>
            <person name="Alikhan N.F."/>
            <person name="Baker D."/>
            <person name="Gharbi K."/>
            <person name="Hall N."/>
            <person name="Watson M."/>
            <person name="Adriaenssens E.M."/>
            <person name="Foster-Nyarko E."/>
            <person name="Jarju S."/>
            <person name="Secka A."/>
            <person name="Antonio M."/>
            <person name="Oren A."/>
            <person name="Chaudhuri R.R."/>
            <person name="La Ragione R."/>
            <person name="Hildebrand F."/>
            <person name="Pallen M.J."/>
        </authorList>
    </citation>
    <scope>NUCLEOTIDE SEQUENCE</scope>
    <source>
        <strain evidence="8">E3-2379</strain>
    </source>
</reference>
<comment type="catalytic activity">
    <reaction evidence="7">
        <text>a peptidoglycan chain = a peptidoglycan chain with N-acetyl-1,6-anhydromuramyl-[peptide] at the reducing end + a peptidoglycan chain with N-acetylglucosamine at the non-reducing end.</text>
        <dbReference type="EC" id="4.2.2.29"/>
    </reaction>
</comment>
<dbReference type="GO" id="GO:0071555">
    <property type="term" value="P:cell wall organization"/>
    <property type="evidence" value="ECO:0007669"/>
    <property type="project" value="UniProtKB-KW"/>
</dbReference>